<dbReference type="Gene3D" id="2.60.120.1440">
    <property type="match status" value="1"/>
</dbReference>
<proteinExistence type="predicted"/>
<keyword evidence="1" id="KW-1133">Transmembrane helix</keyword>
<keyword evidence="3" id="KW-1185">Reference proteome</keyword>
<dbReference type="PANTHER" id="PTHR30273">
    <property type="entry name" value="PERIPLASMIC SIGNAL SENSOR AND SIGMA FACTOR ACTIVATOR FECR-RELATED"/>
    <property type="match status" value="1"/>
</dbReference>
<accession>A0A1Q2HP16</accession>
<gene>
    <name evidence="2" type="ORF">L21SP3_00769</name>
</gene>
<dbReference type="GO" id="GO:0016989">
    <property type="term" value="F:sigma factor antagonist activity"/>
    <property type="evidence" value="ECO:0007669"/>
    <property type="project" value="TreeGrafter"/>
</dbReference>
<dbReference type="KEGG" id="pbu:L21SP3_00769"/>
<feature type="transmembrane region" description="Helical" evidence="1">
    <location>
        <begin position="116"/>
        <end position="138"/>
    </location>
</feature>
<dbReference type="STRING" id="1940790.L21SP3_00769"/>
<dbReference type="Proteomes" id="UP000188273">
    <property type="component" value="Chromosome"/>
</dbReference>
<organism evidence="2 3">
    <name type="scientific">Sedimentisphaera cyanobacteriorum</name>
    <dbReference type="NCBI Taxonomy" id="1940790"/>
    <lineage>
        <taxon>Bacteria</taxon>
        <taxon>Pseudomonadati</taxon>
        <taxon>Planctomycetota</taxon>
        <taxon>Phycisphaerae</taxon>
        <taxon>Sedimentisphaerales</taxon>
        <taxon>Sedimentisphaeraceae</taxon>
        <taxon>Sedimentisphaera</taxon>
    </lineage>
</organism>
<dbReference type="PANTHER" id="PTHR30273:SF2">
    <property type="entry name" value="PROTEIN FECR"/>
    <property type="match status" value="1"/>
</dbReference>
<evidence type="ECO:0000313" key="3">
    <source>
        <dbReference type="Proteomes" id="UP000188273"/>
    </source>
</evidence>
<dbReference type="Gene3D" id="2.60.120.1060">
    <property type="entry name" value="NPCBM/NEW2 domain"/>
    <property type="match status" value="1"/>
</dbReference>
<dbReference type="InterPro" id="IPR012373">
    <property type="entry name" value="Ferrdict_sens_TM"/>
</dbReference>
<keyword evidence="1" id="KW-0472">Membrane</keyword>
<name>A0A1Q2HP16_9BACT</name>
<evidence type="ECO:0000256" key="1">
    <source>
        <dbReference type="SAM" id="Phobius"/>
    </source>
</evidence>
<dbReference type="AlphaFoldDB" id="A0A1Q2HP16"/>
<sequence length="570" mass="63583">MNQQKFKELSLLIESSINGMLTEQHRDRLNEILASEKQARDFYREYIQVCSSLNSIGGNVGEHDSFSQENCLNVLAELAWYEKYAPAVSRREKKPKAAELKEKNYPSSVQKQPRNISWITVVSGAVSAAAIIFLLIYANLFVPEMKRAATITDTYKAEWGRQSFKKQDSVYTGLENIQLKKGLAEFKTDRGVKLVVEGPAEFRFSSISEVNLDYGSLYSKVPVEGVGFAVSTDNSRVVDLGTEFGVSADKQGSSQLHVFSGKTRLISSKGWLNNTAFDVVESMACKVSQESLAVEKIDLQKNKFARHFNENSQIVWRGEKQIDLADIVGGGNGLGSGKQGFGLNSLNGRFGQRRTLRMLMKKSKSNKYNSVKDLPFVDGVFVPGAEDGEVKITSQGHTFRDFFKTSGRYWGGILNGAVHFENPEVFKHNLSLAGEILSFPKTKGIFIHPNQGITFDLSRIREAYGDAALSSFTAQFGLSDTIFDNSKLKTNKNFSEIKIPSCDIYVLLDGEQEFQKKAQTPKDQPCDIDVSIKPSDHFLTVITAVPADRRTINYCWSVLKEPVLNLNDGR</sequence>
<reference evidence="3" key="1">
    <citation type="submission" date="2017-02" db="EMBL/GenBank/DDBJ databases">
        <title>Comparative genomics and description of representatives of a novel lineage of planctomycetes thriving in anoxic sediments.</title>
        <authorList>
            <person name="Spring S."/>
            <person name="Bunk B."/>
            <person name="Sproer C."/>
            <person name="Klenk H.-P."/>
        </authorList>
    </citation>
    <scope>NUCLEOTIDE SEQUENCE [LARGE SCALE GENOMIC DNA]</scope>
    <source>
        <strain evidence="3">L21-RPul-D3</strain>
    </source>
</reference>
<protein>
    <submittedName>
        <fullName evidence="2">FecR protein</fullName>
    </submittedName>
</protein>
<dbReference type="OrthoDB" id="258532at2"/>
<dbReference type="InterPro" id="IPR038637">
    <property type="entry name" value="NPCBM_sf"/>
</dbReference>
<dbReference type="EMBL" id="CP019633">
    <property type="protein sequence ID" value="AQQ08975.1"/>
    <property type="molecule type" value="Genomic_DNA"/>
</dbReference>
<dbReference type="RefSeq" id="WP_077539440.1">
    <property type="nucleotide sequence ID" value="NZ_CP019633.1"/>
</dbReference>
<evidence type="ECO:0000313" key="2">
    <source>
        <dbReference type="EMBL" id="AQQ08975.1"/>
    </source>
</evidence>
<keyword evidence="1" id="KW-0812">Transmembrane</keyword>